<feature type="signal peptide" evidence="3">
    <location>
        <begin position="1"/>
        <end position="20"/>
    </location>
</feature>
<proteinExistence type="predicted"/>
<dbReference type="InterPro" id="IPR003961">
    <property type="entry name" value="FN3_dom"/>
</dbReference>
<dbReference type="Proteomes" id="UP000694865">
    <property type="component" value="Unplaced"/>
</dbReference>
<dbReference type="PANTHER" id="PTHR20859:SF84">
    <property type="entry name" value="INTERFERON ALPHA_BETA RECEPTOR 2"/>
    <property type="match status" value="1"/>
</dbReference>
<evidence type="ECO:0000313" key="5">
    <source>
        <dbReference type="Proteomes" id="UP000694865"/>
    </source>
</evidence>
<dbReference type="SUPFAM" id="SSF49265">
    <property type="entry name" value="Fibronectin type III"/>
    <property type="match status" value="3"/>
</dbReference>
<feature type="chain" id="PRO_5045156971" evidence="3">
    <location>
        <begin position="21"/>
        <end position="685"/>
    </location>
</feature>
<name>A0ABM0MCK9_SACKO</name>
<feature type="domain" description="Fibronectin type-III" evidence="4">
    <location>
        <begin position="243"/>
        <end position="342"/>
    </location>
</feature>
<feature type="region of interest" description="Disordered" evidence="1">
    <location>
        <begin position="509"/>
        <end position="528"/>
    </location>
</feature>
<gene>
    <name evidence="6" type="primary">LOC102804742</name>
</gene>
<dbReference type="InterPro" id="IPR050650">
    <property type="entry name" value="Type-II_Cytokine-TF_Rcpt"/>
</dbReference>
<dbReference type="Gene3D" id="2.60.40.10">
    <property type="entry name" value="Immunoglobulins"/>
    <property type="match status" value="3"/>
</dbReference>
<dbReference type="InterPro" id="IPR013783">
    <property type="entry name" value="Ig-like_fold"/>
</dbReference>
<reference evidence="6" key="1">
    <citation type="submission" date="2025-08" db="UniProtKB">
        <authorList>
            <consortium name="RefSeq"/>
        </authorList>
    </citation>
    <scope>IDENTIFICATION</scope>
    <source>
        <tissue evidence="6">Testes</tissue>
    </source>
</reference>
<dbReference type="Pfam" id="PF01108">
    <property type="entry name" value="Tissue_fac"/>
    <property type="match status" value="1"/>
</dbReference>
<keyword evidence="2" id="KW-0472">Membrane</keyword>
<dbReference type="CDD" id="cd00063">
    <property type="entry name" value="FN3"/>
    <property type="match status" value="3"/>
</dbReference>
<feature type="transmembrane region" description="Helical" evidence="2">
    <location>
        <begin position="441"/>
        <end position="461"/>
    </location>
</feature>
<evidence type="ECO:0000256" key="2">
    <source>
        <dbReference type="SAM" id="Phobius"/>
    </source>
</evidence>
<evidence type="ECO:0000256" key="3">
    <source>
        <dbReference type="SAM" id="SignalP"/>
    </source>
</evidence>
<dbReference type="RefSeq" id="XP_006817750.1">
    <property type="nucleotide sequence ID" value="XM_006817687.1"/>
</dbReference>
<dbReference type="InterPro" id="IPR036116">
    <property type="entry name" value="FN3_sf"/>
</dbReference>
<keyword evidence="5" id="KW-1185">Reference proteome</keyword>
<keyword evidence="2" id="KW-1133">Transmembrane helix</keyword>
<keyword evidence="3" id="KW-0732">Signal</keyword>
<evidence type="ECO:0000256" key="1">
    <source>
        <dbReference type="SAM" id="MobiDB-lite"/>
    </source>
</evidence>
<sequence>MAMTHYCWTVLMSLLISGYSEDVLGPPTNVRFIVVNINSTLIWDPPEIVSDGDVILYTAKYQRCGSEHVMDKPECTRITSTRCNFGADFFPSEKLWCAVVESISEQFNTTSQSVTKSTYPRVAGVIGRPDMTTMIIGSSYIYISWLAPQTPYTYPINGEVKRVNNFMRVDYNLTYWETNNKDVKVTTSQQTKLNLNLTDLQPATSYDIVIQGQINEVYGIPLKINAATEETAPGVGVDRVIVNVQSPDCYTSSDLNNVNIEWSPIDEEDHNGVLTRYEVHYSYSNTTLQIQNITDVNATSTLLTDLYRWEQYYITVSVCTSAGCTEHKGAPYVLEPDKVGLDPPGHILAEYTSTSSFNVSWIPPDNDECIIGYHVTYNNNRSSIYNMFVRDDLYVHITDVPASYYMVYVSAVIYSDFNSSVNGSHAVTGINIRVATNSSKLYLIAVVPGIIVLICVLVLIYQCKRDAVKTIFANPLPRKQWKIYVTTLSMKESIPVYREEPNEEEYDAPRFLQNTPRQTSSSSSSNLSELIRNTNTVNGNDGIEIVSEVEQMIAAGTDESAIIKTSPSMNSDNYVHRRDQLSSPALGRSHTLTHGQLCDSSLNSSFDENESDLENTIDLNRFLNESLNDISDVNQGGQQHFTGHGPELLNTSDDGGISDIANSNTPSNLFSYSKVTEAGDGYSLF</sequence>
<dbReference type="GeneID" id="102804742"/>
<evidence type="ECO:0000259" key="4">
    <source>
        <dbReference type="PROSITE" id="PS50853"/>
    </source>
</evidence>
<keyword evidence="2" id="KW-0812">Transmembrane</keyword>
<protein>
    <submittedName>
        <fullName evidence="6">Uncharacterized protein LOC102804742</fullName>
    </submittedName>
</protein>
<dbReference type="Pfam" id="PF00041">
    <property type="entry name" value="fn3"/>
    <property type="match status" value="1"/>
</dbReference>
<organism evidence="5 6">
    <name type="scientific">Saccoglossus kowalevskii</name>
    <name type="common">Acorn worm</name>
    <dbReference type="NCBI Taxonomy" id="10224"/>
    <lineage>
        <taxon>Eukaryota</taxon>
        <taxon>Metazoa</taxon>
        <taxon>Hemichordata</taxon>
        <taxon>Enteropneusta</taxon>
        <taxon>Harrimaniidae</taxon>
        <taxon>Saccoglossus</taxon>
    </lineage>
</organism>
<dbReference type="SMART" id="SM00060">
    <property type="entry name" value="FN3"/>
    <property type="match status" value="3"/>
</dbReference>
<dbReference type="PROSITE" id="PS50853">
    <property type="entry name" value="FN3"/>
    <property type="match status" value="1"/>
</dbReference>
<accession>A0ABM0MCK9</accession>
<evidence type="ECO:0000313" key="6">
    <source>
        <dbReference type="RefSeq" id="XP_006817750.1"/>
    </source>
</evidence>
<dbReference type="PANTHER" id="PTHR20859">
    <property type="entry name" value="INTERFERON/INTERLEUKIN RECEPTOR"/>
    <property type="match status" value="1"/>
</dbReference>